<accession>A0A699GSH5</accession>
<evidence type="ECO:0000313" key="2">
    <source>
        <dbReference type="EMBL" id="GEW24719.1"/>
    </source>
</evidence>
<evidence type="ECO:0000256" key="1">
    <source>
        <dbReference type="SAM" id="SignalP"/>
    </source>
</evidence>
<feature type="signal peptide" evidence="1">
    <location>
        <begin position="1"/>
        <end position="21"/>
    </location>
</feature>
<keyword evidence="1" id="KW-0732">Signal</keyword>
<organism evidence="2">
    <name type="scientific">Tanacetum cinerariifolium</name>
    <name type="common">Dalmatian daisy</name>
    <name type="synonym">Chrysanthemum cinerariifolium</name>
    <dbReference type="NCBI Taxonomy" id="118510"/>
    <lineage>
        <taxon>Eukaryota</taxon>
        <taxon>Viridiplantae</taxon>
        <taxon>Streptophyta</taxon>
        <taxon>Embryophyta</taxon>
        <taxon>Tracheophyta</taxon>
        <taxon>Spermatophyta</taxon>
        <taxon>Magnoliopsida</taxon>
        <taxon>eudicotyledons</taxon>
        <taxon>Gunneridae</taxon>
        <taxon>Pentapetalae</taxon>
        <taxon>asterids</taxon>
        <taxon>campanulids</taxon>
        <taxon>Asterales</taxon>
        <taxon>Asteraceae</taxon>
        <taxon>Asteroideae</taxon>
        <taxon>Anthemideae</taxon>
        <taxon>Anthemidinae</taxon>
        <taxon>Tanacetum</taxon>
    </lineage>
</organism>
<name>A0A699GSH5_TANCI</name>
<dbReference type="EMBL" id="BKCJ010050703">
    <property type="protein sequence ID" value="GEW24719.1"/>
    <property type="molecule type" value="Genomic_DNA"/>
</dbReference>
<gene>
    <name evidence="2" type="ORF">Tci_196695</name>
</gene>
<feature type="chain" id="PRO_5025406967" evidence="1">
    <location>
        <begin position="22"/>
        <end position="74"/>
    </location>
</feature>
<protein>
    <submittedName>
        <fullName evidence="2">Uncharacterized protein</fullName>
    </submittedName>
</protein>
<comment type="caution">
    <text evidence="2">The sequence shown here is derived from an EMBL/GenBank/DDBJ whole genome shotgun (WGS) entry which is preliminary data.</text>
</comment>
<reference evidence="2" key="1">
    <citation type="journal article" date="2019" name="Sci. Rep.">
        <title>Draft genome of Tanacetum cinerariifolium, the natural source of mosquito coil.</title>
        <authorList>
            <person name="Yamashiro T."/>
            <person name="Shiraishi A."/>
            <person name="Satake H."/>
            <person name="Nakayama K."/>
        </authorList>
    </citation>
    <scope>NUCLEOTIDE SEQUENCE</scope>
</reference>
<proteinExistence type="predicted"/>
<sequence>MFSLEKLIVVMANLVVAVVKACVQFDGDVEEVGDLSLEAIEDEEVTMVDGVFEGAFGRLGDETWYFGERVLVSS</sequence>
<dbReference type="AlphaFoldDB" id="A0A699GSH5"/>